<dbReference type="EMBL" id="UZAK01046748">
    <property type="protein sequence ID" value="VDP75686.1"/>
    <property type="molecule type" value="Genomic_DNA"/>
</dbReference>
<evidence type="ECO:0000313" key="1">
    <source>
        <dbReference type="EMBL" id="VDP75686.1"/>
    </source>
</evidence>
<dbReference type="Proteomes" id="UP000279833">
    <property type="component" value="Unassembled WGS sequence"/>
</dbReference>
<sequence>MINLQLVDVWTSVLFHFSHSFHLIVYYDIHL</sequence>
<evidence type="ECO:0000313" key="2">
    <source>
        <dbReference type="Proteomes" id="UP000279833"/>
    </source>
</evidence>
<accession>A0A183L2H4</accession>
<dbReference type="AlphaFoldDB" id="A0A183L2H4"/>
<organism evidence="3">
    <name type="scientific">Schistosoma curassoni</name>
    <dbReference type="NCBI Taxonomy" id="6186"/>
    <lineage>
        <taxon>Eukaryota</taxon>
        <taxon>Metazoa</taxon>
        <taxon>Spiralia</taxon>
        <taxon>Lophotrochozoa</taxon>
        <taxon>Platyhelminthes</taxon>
        <taxon>Trematoda</taxon>
        <taxon>Digenea</taxon>
        <taxon>Strigeidida</taxon>
        <taxon>Schistosomatoidea</taxon>
        <taxon>Schistosomatidae</taxon>
        <taxon>Schistosoma</taxon>
    </lineage>
</organism>
<gene>
    <name evidence="1" type="ORF">SCUD_LOCUS21527</name>
</gene>
<proteinExistence type="predicted"/>
<keyword evidence="2" id="KW-1185">Reference proteome</keyword>
<reference evidence="1 2" key="2">
    <citation type="submission" date="2018-11" db="EMBL/GenBank/DDBJ databases">
        <authorList>
            <consortium name="Pathogen Informatics"/>
        </authorList>
    </citation>
    <scope>NUCLEOTIDE SEQUENCE [LARGE SCALE GENOMIC DNA]</scope>
    <source>
        <strain evidence="1">Dakar</strain>
        <strain evidence="2">Dakar, Senegal</strain>
    </source>
</reference>
<reference evidence="3" key="1">
    <citation type="submission" date="2016-06" db="UniProtKB">
        <authorList>
            <consortium name="WormBaseParasite"/>
        </authorList>
    </citation>
    <scope>IDENTIFICATION</scope>
</reference>
<protein>
    <submittedName>
        <fullName evidence="1 3">Uncharacterized protein</fullName>
    </submittedName>
</protein>
<dbReference type="WBParaSite" id="SCUD_0002153001-mRNA-1">
    <property type="protein sequence ID" value="SCUD_0002153001-mRNA-1"/>
    <property type="gene ID" value="SCUD_0002153001"/>
</dbReference>
<evidence type="ECO:0000313" key="3">
    <source>
        <dbReference type="WBParaSite" id="SCUD_0002153001-mRNA-1"/>
    </source>
</evidence>
<name>A0A183L2H4_9TREM</name>